<evidence type="ECO:0000256" key="4">
    <source>
        <dbReference type="ARBA" id="ARBA00023295"/>
    </source>
</evidence>
<evidence type="ECO:0000256" key="3">
    <source>
        <dbReference type="ARBA" id="ARBA00022801"/>
    </source>
</evidence>
<dbReference type="Pfam" id="PF00232">
    <property type="entry name" value="Glyco_hydro_1"/>
    <property type="match status" value="3"/>
</dbReference>
<dbReference type="GO" id="GO:0005975">
    <property type="term" value="P:carbohydrate metabolic process"/>
    <property type="evidence" value="ECO:0007669"/>
    <property type="project" value="InterPro"/>
</dbReference>
<evidence type="ECO:0000256" key="5">
    <source>
        <dbReference type="PROSITE-ProRule" id="PRU10055"/>
    </source>
</evidence>
<evidence type="ECO:0000256" key="6">
    <source>
        <dbReference type="RuleBase" id="RU004468"/>
    </source>
</evidence>
<evidence type="ECO:0000313" key="8">
    <source>
        <dbReference type="EMBL" id="CAH1259058.1"/>
    </source>
</evidence>
<evidence type="ECO:0000256" key="2">
    <source>
        <dbReference type="ARBA" id="ARBA00012744"/>
    </source>
</evidence>
<dbReference type="FunFam" id="3.20.20.80:FF:000497">
    <property type="entry name" value="Uncharacterized protein"/>
    <property type="match status" value="1"/>
</dbReference>
<evidence type="ECO:0000313" key="9">
    <source>
        <dbReference type="Proteomes" id="UP000838412"/>
    </source>
</evidence>
<dbReference type="InterPro" id="IPR033132">
    <property type="entry name" value="GH_1_N_CS"/>
</dbReference>
<proteinExistence type="inferred from homology"/>
<dbReference type="PROSITE" id="PS00653">
    <property type="entry name" value="GLYCOSYL_HYDROL_F1_2"/>
    <property type="match status" value="2"/>
</dbReference>
<evidence type="ECO:0000256" key="1">
    <source>
        <dbReference type="ARBA" id="ARBA00010838"/>
    </source>
</evidence>
<feature type="chain" id="PRO_5035430220" description="beta-glucosidase" evidence="7">
    <location>
        <begin position="18"/>
        <end position="796"/>
    </location>
</feature>
<name>A0A8J9ZRX8_BRALA</name>
<dbReference type="OrthoDB" id="65569at2759"/>
<dbReference type="Gene3D" id="3.20.20.80">
    <property type="entry name" value="Glycosidases"/>
    <property type="match status" value="3"/>
</dbReference>
<dbReference type="InterPro" id="IPR018120">
    <property type="entry name" value="Glyco_hydro_1_AS"/>
</dbReference>
<organism evidence="8 9">
    <name type="scientific">Branchiostoma lanceolatum</name>
    <name type="common">Common lancelet</name>
    <name type="synonym">Amphioxus lanceolatum</name>
    <dbReference type="NCBI Taxonomy" id="7740"/>
    <lineage>
        <taxon>Eukaryota</taxon>
        <taxon>Metazoa</taxon>
        <taxon>Chordata</taxon>
        <taxon>Cephalochordata</taxon>
        <taxon>Leptocardii</taxon>
        <taxon>Amphioxiformes</taxon>
        <taxon>Branchiostomatidae</taxon>
        <taxon>Branchiostoma</taxon>
    </lineage>
</organism>
<dbReference type="FunFam" id="3.20.20.80:FF:000493">
    <property type="entry name" value="Uncharacterized protein"/>
    <property type="match status" value="1"/>
</dbReference>
<keyword evidence="7" id="KW-0732">Signal</keyword>
<evidence type="ECO:0000256" key="7">
    <source>
        <dbReference type="SAM" id="SignalP"/>
    </source>
</evidence>
<dbReference type="PRINTS" id="PR00131">
    <property type="entry name" value="GLHYDRLASE1"/>
</dbReference>
<keyword evidence="3 6" id="KW-0378">Hydrolase</keyword>
<gene>
    <name evidence="8" type="primary">LCT</name>
    <name evidence="8" type="ORF">BLAG_LOCUS16447</name>
</gene>
<comment type="similarity">
    <text evidence="1">Belongs to the glycosyl hydrolase 1 family.</text>
</comment>
<accession>A0A8J9ZRX8</accession>
<dbReference type="EMBL" id="OV696688">
    <property type="protein sequence ID" value="CAH1259058.1"/>
    <property type="molecule type" value="Genomic_DNA"/>
</dbReference>
<dbReference type="SUPFAM" id="SSF51445">
    <property type="entry name" value="(Trans)glycosidases"/>
    <property type="match status" value="2"/>
</dbReference>
<dbReference type="PROSITE" id="PS00572">
    <property type="entry name" value="GLYCOSYL_HYDROL_F1_1"/>
    <property type="match status" value="1"/>
</dbReference>
<feature type="signal peptide" evidence="7">
    <location>
        <begin position="1"/>
        <end position="17"/>
    </location>
</feature>
<reference evidence="8" key="1">
    <citation type="submission" date="2022-01" db="EMBL/GenBank/DDBJ databases">
        <authorList>
            <person name="Braso-Vives M."/>
        </authorList>
    </citation>
    <scope>NUCLEOTIDE SEQUENCE</scope>
</reference>
<protein>
    <recommendedName>
        <fullName evidence="2">beta-glucosidase</fullName>
        <ecNumber evidence="2">3.2.1.21</ecNumber>
    </recommendedName>
</protein>
<dbReference type="GO" id="GO:0004553">
    <property type="term" value="F:hydrolase activity, hydrolyzing O-glycosyl compounds"/>
    <property type="evidence" value="ECO:0007669"/>
    <property type="project" value="InterPro"/>
</dbReference>
<sequence>MMLYIWTLSVLLTTACGAVYDYGAYDPARDDFRPGTFPDGFIWSTATASYQIEGGWNTDGKGQSIWDVFSHTPGKVDRGDTGDVACDSYNKYRDDVQLMKAMGLKHYRFSLSWPRIFPDGTLAGGVNQDGVDYYNRLIDELITNGIAPMVTLYHWDLPQALQERYGGLLNETLVEHFNDYASYAFQAFGDRVKFWLTFNEPKVVCDNGHITGEHAPGIQDPTLLTGYRAGHTLLKAHARAWHTYDLNYRQTQGGKIGITLNLDWAEPRDPDLPSDVQATDRYMQIYSGWFAHPIYVDGDYPPFLKDELQQLALANPGINSLVFTPEDKDYILGTSDFFGLNHYVTRIVANRDIVIGPGQTFRDTIETTVAPEWPRAESTWLYVVPWGLRRLLKHIKTNYGDPDIYITENGRSDGDVQPPIIKDTERVCYYAGYIEEVFKAIYEDDVKVKSYTAWSLMDNFEWARGYTERFGLHYVDFTDPKRPRTPKQSAEFYKDIIVNNGFPEGADVTEMVQDMWGECRGSVFSTVHCAVQDYGAYDPVDRDAFLPGSFPDGFIWSTSTSAYQIEGAWNVDGKGESIWDVFSHTPGKVDRGDTGDVACDSYNKYRDDVQLMKAMGLKHYRFSLSWPRIFPDGTLAGGVNQDGALHEKYGGWMNEAIVDDYHNYATFAFQTFGDRVKFWLTFNEPITFCGAGYLMGEHAPGIQEVSGQLGTKTTRHQDNSAPGQLGTSAELSCLVPSCPGAKLSCLVPSCPVWCRVVLSGAELSWCRVVLVPSCPGAELPWCRVVLVPSCPGAELS</sequence>
<dbReference type="Proteomes" id="UP000838412">
    <property type="component" value="Chromosome 3"/>
</dbReference>
<dbReference type="EC" id="3.2.1.21" evidence="2"/>
<dbReference type="InterPro" id="IPR017853">
    <property type="entry name" value="GH"/>
</dbReference>
<dbReference type="AlphaFoldDB" id="A0A8J9ZRX8"/>
<dbReference type="PANTHER" id="PTHR10353">
    <property type="entry name" value="GLYCOSYL HYDROLASE"/>
    <property type="match status" value="1"/>
</dbReference>
<feature type="active site" description="Nucleophile" evidence="5">
    <location>
        <position position="408"/>
    </location>
</feature>
<dbReference type="InterPro" id="IPR001360">
    <property type="entry name" value="Glyco_hydro_1"/>
</dbReference>
<dbReference type="PANTHER" id="PTHR10353:SF36">
    <property type="entry name" value="LP05116P"/>
    <property type="match status" value="1"/>
</dbReference>
<keyword evidence="9" id="KW-1185">Reference proteome</keyword>
<keyword evidence="4 6" id="KW-0326">Glycosidase</keyword>